<dbReference type="AlphaFoldDB" id="A0A914LEU1"/>
<accession>A0A914LEU1</accession>
<evidence type="ECO:0000259" key="1">
    <source>
        <dbReference type="Pfam" id="PF08719"/>
    </source>
</evidence>
<dbReference type="CDD" id="cd15457">
    <property type="entry name" value="NADAR"/>
    <property type="match status" value="1"/>
</dbReference>
<dbReference type="Pfam" id="PF08719">
    <property type="entry name" value="NADAR"/>
    <property type="match status" value="1"/>
</dbReference>
<dbReference type="NCBIfam" id="TIGR02464">
    <property type="entry name" value="ribofla_fusion"/>
    <property type="match status" value="1"/>
</dbReference>
<dbReference type="InterPro" id="IPR012816">
    <property type="entry name" value="NADAR"/>
</dbReference>
<evidence type="ECO:0000313" key="3">
    <source>
        <dbReference type="WBParaSite" id="Minc3s00467g12832"/>
    </source>
</evidence>
<dbReference type="InterPro" id="IPR037238">
    <property type="entry name" value="YbiA-like_sf"/>
</dbReference>
<protein>
    <submittedName>
        <fullName evidence="3">NADAR domain-containing protein</fullName>
    </submittedName>
</protein>
<dbReference type="SUPFAM" id="SSF143990">
    <property type="entry name" value="YbiA-like"/>
    <property type="match status" value="1"/>
</dbReference>
<dbReference type="Gene3D" id="1.10.357.40">
    <property type="entry name" value="YbiA-like"/>
    <property type="match status" value="1"/>
</dbReference>
<organism evidence="2 3">
    <name type="scientific">Meloidogyne incognita</name>
    <name type="common">Southern root-knot nematode worm</name>
    <name type="synonym">Oxyuris incognita</name>
    <dbReference type="NCBI Taxonomy" id="6306"/>
    <lineage>
        <taxon>Eukaryota</taxon>
        <taxon>Metazoa</taxon>
        <taxon>Ecdysozoa</taxon>
        <taxon>Nematoda</taxon>
        <taxon>Chromadorea</taxon>
        <taxon>Rhabditida</taxon>
        <taxon>Tylenchina</taxon>
        <taxon>Tylenchomorpha</taxon>
        <taxon>Tylenchoidea</taxon>
        <taxon>Meloidogynidae</taxon>
        <taxon>Meloidogyninae</taxon>
        <taxon>Meloidogyne</taxon>
        <taxon>Meloidogyne incognita group</taxon>
    </lineage>
</organism>
<reference evidence="3" key="1">
    <citation type="submission" date="2022-11" db="UniProtKB">
        <authorList>
            <consortium name="WormBaseParasite"/>
        </authorList>
    </citation>
    <scope>IDENTIFICATION</scope>
</reference>
<keyword evidence="2" id="KW-1185">Reference proteome</keyword>
<dbReference type="WBParaSite" id="Minc3s00467g12832">
    <property type="protein sequence ID" value="Minc3s00467g12832"/>
    <property type="gene ID" value="Minc3s00467g12832"/>
</dbReference>
<name>A0A914LEU1_MELIC</name>
<evidence type="ECO:0000313" key="2">
    <source>
        <dbReference type="Proteomes" id="UP000887563"/>
    </source>
</evidence>
<proteinExistence type="predicted"/>
<dbReference type="Proteomes" id="UP000887563">
    <property type="component" value="Unplaced"/>
</dbReference>
<sequence>MIPFYSTTKEYFQFSNFHLVKFNIEGKVYLSTENYYQSSKAEFFNATNEIIAKISNEKPPIAKSLAHQIEINSPLTKIIDWQAVKVNIMKKGLEAKFSQNHELLNLLLATENKTLVEASASDSFWGGGAKEDRIIRTGKYPGLNMMGRLLMQLRQEC</sequence>
<feature type="domain" description="NADAR" evidence="1">
    <location>
        <begin position="4"/>
        <end position="156"/>
    </location>
</feature>